<sequence>MKQIKLQPLNQDVEVATESTLLSVLLKQEMNVLQACGGQGRCATCHVYVRDGGDALSPKSEQEIMTLSFITSSKANSRLACQARVWQDGIVIEVPQGMYIGSIGELKNLIGKRAQQNLIHPLTGEVLVEEGKLILRSALEKMAEIDSSFSTDLSQILLPPEKSTVASK</sequence>
<feature type="domain" description="2Fe-2S ferredoxin-type" evidence="7">
    <location>
        <begin position="2"/>
        <end position="98"/>
    </location>
</feature>
<evidence type="ECO:0000256" key="2">
    <source>
        <dbReference type="ARBA" id="ARBA00022714"/>
    </source>
</evidence>
<dbReference type="GO" id="GO:0140647">
    <property type="term" value="P:P450-containing electron transport chain"/>
    <property type="evidence" value="ECO:0007669"/>
    <property type="project" value="InterPro"/>
</dbReference>
<dbReference type="RefSeq" id="WP_009627684.1">
    <property type="nucleotide sequence ID" value="NZ_VBTY01000108.1"/>
</dbReference>
<dbReference type="InterPro" id="IPR001041">
    <property type="entry name" value="2Fe-2S_ferredoxin-type"/>
</dbReference>
<comment type="similarity">
    <text evidence="1">Belongs to the adrenodoxin/putidaredoxin family.</text>
</comment>
<dbReference type="GO" id="GO:0009055">
    <property type="term" value="F:electron transfer activity"/>
    <property type="evidence" value="ECO:0007669"/>
    <property type="project" value="TreeGrafter"/>
</dbReference>
<dbReference type="Proteomes" id="UP001152872">
    <property type="component" value="Unassembled WGS sequence"/>
</dbReference>
<accession>A0A9X4RIR8</accession>
<evidence type="ECO:0000256" key="3">
    <source>
        <dbReference type="ARBA" id="ARBA00022723"/>
    </source>
</evidence>
<protein>
    <submittedName>
        <fullName evidence="8">2Fe-2S iron-sulfur cluster-binding protein</fullName>
    </submittedName>
</protein>
<dbReference type="SUPFAM" id="SSF54292">
    <property type="entry name" value="2Fe-2S ferredoxin-like"/>
    <property type="match status" value="1"/>
</dbReference>
<dbReference type="GO" id="GO:0046872">
    <property type="term" value="F:metal ion binding"/>
    <property type="evidence" value="ECO:0007669"/>
    <property type="project" value="UniProtKB-KW"/>
</dbReference>
<organism evidence="8 9">
    <name type="scientific">Pseudanabaena catenata USMAC16</name>
    <dbReference type="NCBI Taxonomy" id="1855837"/>
    <lineage>
        <taxon>Bacteria</taxon>
        <taxon>Bacillati</taxon>
        <taxon>Cyanobacteriota</taxon>
        <taxon>Cyanophyceae</taxon>
        <taxon>Pseudanabaenales</taxon>
        <taxon>Pseudanabaenaceae</taxon>
        <taxon>Pseudanabaena</taxon>
    </lineage>
</organism>
<comment type="cofactor">
    <cofactor evidence="6">
        <name>[2Fe-2S] cluster</name>
        <dbReference type="ChEBI" id="CHEBI:190135"/>
    </cofactor>
</comment>
<gene>
    <name evidence="8" type="ORF">FEV09_13430</name>
</gene>
<evidence type="ECO:0000313" key="8">
    <source>
        <dbReference type="EMBL" id="MDG3495552.1"/>
    </source>
</evidence>
<dbReference type="GO" id="GO:0051537">
    <property type="term" value="F:2 iron, 2 sulfur cluster binding"/>
    <property type="evidence" value="ECO:0007669"/>
    <property type="project" value="UniProtKB-KW"/>
</dbReference>
<dbReference type="PANTHER" id="PTHR23426:SF65">
    <property type="entry name" value="FERREDOXIN-2, MITOCHONDRIAL"/>
    <property type="match status" value="1"/>
</dbReference>
<evidence type="ECO:0000256" key="1">
    <source>
        <dbReference type="ARBA" id="ARBA00010914"/>
    </source>
</evidence>
<keyword evidence="3" id="KW-0479">Metal-binding</keyword>
<dbReference type="Gene3D" id="3.10.20.30">
    <property type="match status" value="1"/>
</dbReference>
<dbReference type="PANTHER" id="PTHR23426">
    <property type="entry name" value="FERREDOXIN/ADRENODOXIN"/>
    <property type="match status" value="1"/>
</dbReference>
<evidence type="ECO:0000256" key="4">
    <source>
        <dbReference type="ARBA" id="ARBA00023004"/>
    </source>
</evidence>
<dbReference type="PROSITE" id="PS51085">
    <property type="entry name" value="2FE2S_FER_2"/>
    <property type="match status" value="1"/>
</dbReference>
<dbReference type="InterPro" id="IPR001055">
    <property type="entry name" value="Adrenodoxin-like"/>
</dbReference>
<keyword evidence="9" id="KW-1185">Reference proteome</keyword>
<keyword evidence="2" id="KW-0001">2Fe-2S</keyword>
<dbReference type="CDD" id="cd00207">
    <property type="entry name" value="fer2"/>
    <property type="match status" value="1"/>
</dbReference>
<evidence type="ECO:0000259" key="7">
    <source>
        <dbReference type="PROSITE" id="PS51085"/>
    </source>
</evidence>
<proteinExistence type="inferred from homology"/>
<evidence type="ECO:0000313" key="9">
    <source>
        <dbReference type="Proteomes" id="UP001152872"/>
    </source>
</evidence>
<evidence type="ECO:0000256" key="5">
    <source>
        <dbReference type="ARBA" id="ARBA00023014"/>
    </source>
</evidence>
<keyword evidence="5" id="KW-0411">Iron-sulfur</keyword>
<dbReference type="AlphaFoldDB" id="A0A9X4RIR8"/>
<dbReference type="InterPro" id="IPR012675">
    <property type="entry name" value="Beta-grasp_dom_sf"/>
</dbReference>
<dbReference type="InterPro" id="IPR036010">
    <property type="entry name" value="2Fe-2S_ferredoxin-like_sf"/>
</dbReference>
<dbReference type="Pfam" id="PF00111">
    <property type="entry name" value="Fer2"/>
    <property type="match status" value="1"/>
</dbReference>
<reference evidence="8" key="1">
    <citation type="submission" date="2019-05" db="EMBL/GenBank/DDBJ databases">
        <title>Whole genome sequencing of Pseudanabaena catenata USMAC16.</title>
        <authorList>
            <person name="Khan Z."/>
            <person name="Omar W.M."/>
            <person name="Convey P."/>
            <person name="Merican F."/>
            <person name="Najimudin N."/>
        </authorList>
    </citation>
    <scope>NUCLEOTIDE SEQUENCE</scope>
    <source>
        <strain evidence="8">USMAC16</strain>
    </source>
</reference>
<comment type="caution">
    <text evidence="8">The sequence shown here is derived from an EMBL/GenBank/DDBJ whole genome shotgun (WGS) entry which is preliminary data.</text>
</comment>
<keyword evidence="4" id="KW-0408">Iron</keyword>
<name>A0A9X4RIR8_9CYAN</name>
<dbReference type="EMBL" id="VBTY01000108">
    <property type="protein sequence ID" value="MDG3495552.1"/>
    <property type="molecule type" value="Genomic_DNA"/>
</dbReference>
<evidence type="ECO:0000256" key="6">
    <source>
        <dbReference type="ARBA" id="ARBA00034078"/>
    </source>
</evidence>